<reference evidence="1" key="2">
    <citation type="journal article" date="2014" name="ISME J.">
        <title>Microbial stratification in low pH oxic and suboxic macroscopic growths along an acid mine drainage.</title>
        <authorList>
            <person name="Mendez-Garcia C."/>
            <person name="Mesa V."/>
            <person name="Sprenger R.R."/>
            <person name="Richter M."/>
            <person name="Diez M.S."/>
            <person name="Solano J."/>
            <person name="Bargiela R."/>
            <person name="Golyshina O.V."/>
            <person name="Manteca A."/>
            <person name="Ramos J.L."/>
            <person name="Gallego J.R."/>
            <person name="Llorente I."/>
            <person name="Martins Dos Santos V.A."/>
            <person name="Jensen O.N."/>
            <person name="Pelaez A.I."/>
            <person name="Sanchez J."/>
            <person name="Ferrer M."/>
        </authorList>
    </citation>
    <scope>NUCLEOTIDE SEQUENCE</scope>
</reference>
<evidence type="ECO:0000313" key="1">
    <source>
        <dbReference type="EMBL" id="EQD69812.1"/>
    </source>
</evidence>
<sequence>MTLENGTVIGGDLFIDCSGFRGLLIEQALHIGYIDYSQWLRCDRAVAVGCEKVGPPTPYTRVTARTAGWQWRIPLQHRTGNGHVYSSALISDDEATATLLANLDGKPLGEPRLLRFTPGMRKKFWSKNVVALGLASGFLEPLESTSIFLIQSGIARLVSLLPWNDFSEVVIDEYNAQLTFEMERIRDFLILHYHATQRDDAPLWRECAYVGARGSGAQDAPVRR</sequence>
<dbReference type="InterPro" id="IPR006905">
    <property type="entry name" value="Flavin_halogenase"/>
</dbReference>
<comment type="caution">
    <text evidence="1">The sequence shown here is derived from an EMBL/GenBank/DDBJ whole genome shotgun (WGS) entry which is preliminary data.</text>
</comment>
<protein>
    <submittedName>
        <fullName evidence="1">Tryptophan halogenase</fullName>
    </submittedName>
</protein>
<dbReference type="PANTHER" id="PTHR43747:SF4">
    <property type="entry name" value="FLAVIN-DEPENDENT TRYPTOPHAN HALOGENASE"/>
    <property type="match status" value="1"/>
</dbReference>
<name>T1BJ82_9ZZZZ</name>
<gene>
    <name evidence="1" type="ORF">B1B_05331</name>
</gene>
<organism evidence="1">
    <name type="scientific">mine drainage metagenome</name>
    <dbReference type="NCBI Taxonomy" id="410659"/>
    <lineage>
        <taxon>unclassified sequences</taxon>
        <taxon>metagenomes</taxon>
        <taxon>ecological metagenomes</taxon>
    </lineage>
</organism>
<accession>T1BJ82</accession>
<dbReference type="GO" id="GO:0004497">
    <property type="term" value="F:monooxygenase activity"/>
    <property type="evidence" value="ECO:0007669"/>
    <property type="project" value="InterPro"/>
</dbReference>
<dbReference type="PANTHER" id="PTHR43747">
    <property type="entry name" value="FAD-BINDING PROTEIN"/>
    <property type="match status" value="1"/>
</dbReference>
<dbReference type="Pfam" id="PF04820">
    <property type="entry name" value="Trp_halogenase"/>
    <property type="match status" value="1"/>
</dbReference>
<reference evidence="1" key="1">
    <citation type="submission" date="2013-08" db="EMBL/GenBank/DDBJ databases">
        <authorList>
            <person name="Mendez C."/>
            <person name="Richter M."/>
            <person name="Ferrer M."/>
            <person name="Sanchez J."/>
        </authorList>
    </citation>
    <scope>NUCLEOTIDE SEQUENCE</scope>
</reference>
<dbReference type="AlphaFoldDB" id="T1BJ82"/>
<dbReference type="Gene3D" id="3.50.50.60">
    <property type="entry name" value="FAD/NAD(P)-binding domain"/>
    <property type="match status" value="1"/>
</dbReference>
<dbReference type="InterPro" id="IPR036188">
    <property type="entry name" value="FAD/NAD-bd_sf"/>
</dbReference>
<dbReference type="EMBL" id="AUZY01003368">
    <property type="protein sequence ID" value="EQD69812.1"/>
    <property type="molecule type" value="Genomic_DNA"/>
</dbReference>
<proteinExistence type="predicted"/>
<dbReference type="SUPFAM" id="SSF51905">
    <property type="entry name" value="FAD/NAD(P)-binding domain"/>
    <property type="match status" value="1"/>
</dbReference>
<dbReference type="InterPro" id="IPR050816">
    <property type="entry name" value="Flavin-dep_Halogenase_NPB"/>
</dbReference>